<feature type="transmembrane region" description="Helical" evidence="1">
    <location>
        <begin position="94"/>
        <end position="111"/>
    </location>
</feature>
<protein>
    <submittedName>
        <fullName evidence="2">Uncharacterized protein</fullName>
    </submittedName>
</protein>
<proteinExistence type="predicted"/>
<feature type="transmembrane region" description="Helical" evidence="1">
    <location>
        <begin position="156"/>
        <end position="176"/>
    </location>
</feature>
<evidence type="ECO:0000313" key="3">
    <source>
        <dbReference type="Proteomes" id="UP000198582"/>
    </source>
</evidence>
<evidence type="ECO:0000313" key="2">
    <source>
        <dbReference type="EMBL" id="SEP53039.1"/>
    </source>
</evidence>
<feature type="transmembrane region" description="Helical" evidence="1">
    <location>
        <begin position="188"/>
        <end position="211"/>
    </location>
</feature>
<evidence type="ECO:0000256" key="1">
    <source>
        <dbReference type="SAM" id="Phobius"/>
    </source>
</evidence>
<reference evidence="2 3" key="1">
    <citation type="submission" date="2016-10" db="EMBL/GenBank/DDBJ databases">
        <authorList>
            <person name="de Groot N.N."/>
        </authorList>
    </citation>
    <scope>NUCLEOTIDE SEQUENCE [LARGE SCALE GENOMIC DNA]</scope>
    <source>
        <strain evidence="2 3">DSM 44993</strain>
    </source>
</reference>
<accession>A0A1H8YLK4</accession>
<organism evidence="2 3">
    <name type="scientific">Amycolatopsis saalfeldensis</name>
    <dbReference type="NCBI Taxonomy" id="394193"/>
    <lineage>
        <taxon>Bacteria</taxon>
        <taxon>Bacillati</taxon>
        <taxon>Actinomycetota</taxon>
        <taxon>Actinomycetes</taxon>
        <taxon>Pseudonocardiales</taxon>
        <taxon>Pseudonocardiaceae</taxon>
        <taxon>Amycolatopsis</taxon>
    </lineage>
</organism>
<dbReference type="STRING" id="394193.SAMN04489732_12410"/>
<dbReference type="AlphaFoldDB" id="A0A1H8YLK4"/>
<feature type="transmembrane region" description="Helical" evidence="1">
    <location>
        <begin position="63"/>
        <end position="82"/>
    </location>
</feature>
<feature type="transmembrane region" description="Helical" evidence="1">
    <location>
        <begin position="217"/>
        <end position="237"/>
    </location>
</feature>
<dbReference type="RefSeq" id="WP_091627315.1">
    <property type="nucleotide sequence ID" value="NZ_FOEF01000024.1"/>
</dbReference>
<feature type="transmembrane region" description="Helical" evidence="1">
    <location>
        <begin position="123"/>
        <end position="144"/>
    </location>
</feature>
<gene>
    <name evidence="2" type="ORF">SAMN04489732_12410</name>
</gene>
<keyword evidence="1" id="KW-1133">Transmembrane helix</keyword>
<dbReference type="Proteomes" id="UP000198582">
    <property type="component" value="Unassembled WGS sequence"/>
</dbReference>
<name>A0A1H8YLK4_9PSEU</name>
<dbReference type="OrthoDB" id="3480012at2"/>
<keyword evidence="1" id="KW-0812">Transmembrane</keyword>
<dbReference type="EMBL" id="FOEF01000024">
    <property type="protein sequence ID" value="SEP53039.1"/>
    <property type="molecule type" value="Genomic_DNA"/>
</dbReference>
<sequence length="247" mass="25445">MRMSEVLVRLYPPAIRRRWGGDLEREVALAGPRSWPDTVLGAAKLWLHPGDWPETAAGQTSRVVVTALAAVTVALALVLRAAGPIALTAAGDPAAGAWLLPIALGWAAAAPRPGPSPGRLTAVVARGLVPPILALSLLYLLAHAGPFGLPHPLLLGYYWATLVFAGVHLCLLVERIGRIAVMPSRRRLRLALLATGAGLACAAGQTLVTAVRAAVDAGALLLACGLALLAAAVLTVGRDLGPARRSA</sequence>
<keyword evidence="3" id="KW-1185">Reference proteome</keyword>
<keyword evidence="1" id="KW-0472">Membrane</keyword>